<evidence type="ECO:0000313" key="5">
    <source>
        <dbReference type="EMBL" id="KAG0148997.1"/>
    </source>
</evidence>
<feature type="compositionally biased region" description="Low complexity" evidence="4">
    <location>
        <begin position="259"/>
        <end position="268"/>
    </location>
</feature>
<dbReference type="GO" id="GO:0005634">
    <property type="term" value="C:nucleus"/>
    <property type="evidence" value="ECO:0007669"/>
    <property type="project" value="UniProtKB-SubCell"/>
</dbReference>
<dbReference type="PROSITE" id="PS51592">
    <property type="entry name" value="SAM_MTA70L_2"/>
    <property type="match status" value="1"/>
</dbReference>
<proteinExistence type="inferred from homology"/>
<gene>
    <name evidence="5" type="ORF">CROQUDRAFT_360161</name>
</gene>
<dbReference type="OrthoDB" id="14833at2759"/>
<dbReference type="Pfam" id="PF05063">
    <property type="entry name" value="MT-A70"/>
    <property type="match status" value="1"/>
</dbReference>
<dbReference type="EMBL" id="MU167231">
    <property type="protein sequence ID" value="KAG0148997.1"/>
    <property type="molecule type" value="Genomic_DNA"/>
</dbReference>
<sequence>MLDPPLLDYAELYPKLNADPPHSTCGGPLGAERPWWTWDELEALPVPQIAASPGFIFLWCGTGQGRGLEQGRALLAKWGYRKCEDLVWVKTNHDRSRSEGLERDSKTKTVFTPTKEHCLMGIRGTVRRSTDGHFVNCNVDTDVIVADADPIDPLHKPVELYHLIENFCLGHRRLELFGSKRSLRRGWLTIGNQCAPDVQVQDDSLVSVADRPIPYVKQDYVAHFLDSTGRTQNLLPSTPEIETLRPRSPPGRIGTALAGPSGSPLPRGLGLGPSGPGSGPLGNHPGLMGATITVSGRNTISHPSGGLGRGPGNALLPGMRVSGFRDSGNNASVPGSANYKNPKPTSSPRGQGNRNLTPYIQGGQQIAQYPFGYHLPQMQNQPGMMMAGGGAMPVMHLGNMVPHMTPNHSIYPQPQTWTGPQMMGNSYGCPPFSNPGPMAYGQMTGPMQQYQLNSDARQTGFGTQLGGSRTPSASSFNLQQPYNQPREGSSTAYHQQPQSFQPTLNYPTPIQSPQTFVPSPSYQPSNLLPVYHDQHTFHAPQQQCPPSSVSQDWTRGTGGQQQQQQQQQ</sequence>
<evidence type="ECO:0000256" key="2">
    <source>
        <dbReference type="ARBA" id="ARBA00023242"/>
    </source>
</evidence>
<dbReference type="GO" id="GO:0003729">
    <property type="term" value="F:mRNA binding"/>
    <property type="evidence" value="ECO:0007669"/>
    <property type="project" value="TreeGrafter"/>
</dbReference>
<keyword evidence="6" id="KW-1185">Reference proteome</keyword>
<dbReference type="GO" id="GO:0036396">
    <property type="term" value="C:RNA N6-methyladenosine methyltransferase complex"/>
    <property type="evidence" value="ECO:0007669"/>
    <property type="project" value="TreeGrafter"/>
</dbReference>
<keyword evidence="2" id="KW-0539">Nucleus</keyword>
<accession>A0A9P6NRI2</accession>
<name>A0A9P6NRI2_9BASI</name>
<comment type="similarity">
    <text evidence="3">Belongs to the MT-A70-like family.</text>
</comment>
<feature type="compositionally biased region" description="Polar residues" evidence="4">
    <location>
        <begin position="458"/>
        <end position="526"/>
    </location>
</feature>
<dbReference type="PROSITE" id="PS51143">
    <property type="entry name" value="MT_A70"/>
    <property type="match status" value="1"/>
</dbReference>
<feature type="compositionally biased region" description="Gly residues" evidence="4">
    <location>
        <begin position="269"/>
        <end position="280"/>
    </location>
</feature>
<dbReference type="AlphaFoldDB" id="A0A9P6NRI2"/>
<feature type="region of interest" description="Disordered" evidence="4">
    <location>
        <begin position="238"/>
        <end position="282"/>
    </location>
</feature>
<protein>
    <submittedName>
        <fullName evidence="5">Uncharacterized protein</fullName>
    </submittedName>
</protein>
<dbReference type="PANTHER" id="PTHR13107:SF0">
    <property type="entry name" value="N6-ADENOSINE-METHYLTRANSFERASE NON-CATALYTIC SUBUNIT"/>
    <property type="match status" value="1"/>
</dbReference>
<dbReference type="PANTHER" id="PTHR13107">
    <property type="entry name" value="N6-ADENOSINE-METHYLTRANSFERASE NON-CATALYTIC SUBUNIT"/>
    <property type="match status" value="1"/>
</dbReference>
<organism evidence="5 6">
    <name type="scientific">Cronartium quercuum f. sp. fusiforme G11</name>
    <dbReference type="NCBI Taxonomy" id="708437"/>
    <lineage>
        <taxon>Eukaryota</taxon>
        <taxon>Fungi</taxon>
        <taxon>Dikarya</taxon>
        <taxon>Basidiomycota</taxon>
        <taxon>Pucciniomycotina</taxon>
        <taxon>Pucciniomycetes</taxon>
        <taxon>Pucciniales</taxon>
        <taxon>Coleosporiaceae</taxon>
        <taxon>Cronartium</taxon>
    </lineage>
</organism>
<feature type="compositionally biased region" description="Polar residues" evidence="4">
    <location>
        <begin position="327"/>
        <end position="355"/>
    </location>
</feature>
<comment type="caution">
    <text evidence="5">The sequence shown here is derived from an EMBL/GenBank/DDBJ whole genome shotgun (WGS) entry which is preliminary data.</text>
</comment>
<evidence type="ECO:0000256" key="4">
    <source>
        <dbReference type="SAM" id="MobiDB-lite"/>
    </source>
</evidence>
<dbReference type="InterPro" id="IPR045123">
    <property type="entry name" value="METTL14-like"/>
</dbReference>
<evidence type="ECO:0000313" key="6">
    <source>
        <dbReference type="Proteomes" id="UP000886653"/>
    </source>
</evidence>
<feature type="region of interest" description="Disordered" evidence="4">
    <location>
        <begin position="302"/>
        <end position="355"/>
    </location>
</feature>
<feature type="region of interest" description="Disordered" evidence="4">
    <location>
        <begin position="458"/>
        <end position="568"/>
    </location>
</feature>
<dbReference type="Proteomes" id="UP000886653">
    <property type="component" value="Unassembled WGS sequence"/>
</dbReference>
<dbReference type="InterPro" id="IPR007757">
    <property type="entry name" value="MT-A70-like"/>
</dbReference>
<evidence type="ECO:0000256" key="3">
    <source>
        <dbReference type="PROSITE-ProRule" id="PRU00489"/>
    </source>
</evidence>
<evidence type="ECO:0000256" key="1">
    <source>
        <dbReference type="ARBA" id="ARBA00004123"/>
    </source>
</evidence>
<comment type="subcellular location">
    <subcellularLocation>
        <location evidence="1">Nucleus</location>
    </subcellularLocation>
</comment>
<feature type="compositionally biased region" description="Low complexity" evidence="4">
    <location>
        <begin position="540"/>
        <end position="551"/>
    </location>
</feature>
<reference evidence="5" key="1">
    <citation type="submission" date="2013-11" db="EMBL/GenBank/DDBJ databases">
        <title>Genome sequence of the fusiform rust pathogen reveals effectors for host alternation and coevolution with pine.</title>
        <authorList>
            <consortium name="DOE Joint Genome Institute"/>
            <person name="Smith K."/>
            <person name="Pendleton A."/>
            <person name="Kubisiak T."/>
            <person name="Anderson C."/>
            <person name="Salamov A."/>
            <person name="Aerts A."/>
            <person name="Riley R."/>
            <person name="Clum A."/>
            <person name="Lindquist E."/>
            <person name="Ence D."/>
            <person name="Campbell M."/>
            <person name="Kronenberg Z."/>
            <person name="Feau N."/>
            <person name="Dhillon B."/>
            <person name="Hamelin R."/>
            <person name="Burleigh J."/>
            <person name="Smith J."/>
            <person name="Yandell M."/>
            <person name="Nelson C."/>
            <person name="Grigoriev I."/>
            <person name="Davis J."/>
        </authorList>
    </citation>
    <scope>NUCLEOTIDE SEQUENCE</scope>
    <source>
        <strain evidence="5">G11</strain>
    </source>
</reference>